<comment type="caution">
    <text evidence="4">The sequence shown here is derived from an EMBL/GenBank/DDBJ whole genome shotgun (WGS) entry which is preliminary data.</text>
</comment>
<feature type="region of interest" description="Disordered" evidence="2">
    <location>
        <begin position="138"/>
        <end position="158"/>
    </location>
</feature>
<dbReference type="PROSITE" id="PS00571">
    <property type="entry name" value="AMIDASES"/>
    <property type="match status" value="1"/>
</dbReference>
<dbReference type="InterPro" id="IPR023631">
    <property type="entry name" value="Amidase_dom"/>
</dbReference>
<reference evidence="4 5" key="1">
    <citation type="submission" date="2019-09" db="EMBL/GenBank/DDBJ databases">
        <title>Draft genome sequence of Bacillus sp. JC-7.</title>
        <authorList>
            <person name="Tanaka N."/>
            <person name="Shiwa Y."/>
            <person name="Fujita N."/>
            <person name="Tanasupawat S."/>
        </authorList>
    </citation>
    <scope>NUCLEOTIDE SEQUENCE [LARGE SCALE GENOMIC DNA]</scope>
    <source>
        <strain evidence="4 5">JC-7</strain>
    </source>
</reference>
<dbReference type="Gene3D" id="3.90.1300.10">
    <property type="entry name" value="Amidase signature (AS) domain"/>
    <property type="match status" value="1"/>
</dbReference>
<dbReference type="NCBIfam" id="NF005099">
    <property type="entry name" value="PRK06529.1"/>
    <property type="match status" value="1"/>
</dbReference>
<dbReference type="PANTHER" id="PTHR11895:SF7">
    <property type="entry name" value="GLUTAMYL-TRNA(GLN) AMIDOTRANSFERASE SUBUNIT A, MITOCHONDRIAL"/>
    <property type="match status" value="1"/>
</dbReference>
<organism evidence="4 5">
    <name type="scientific">Weizmannia acidilactici</name>
    <dbReference type="NCBI Taxonomy" id="2607726"/>
    <lineage>
        <taxon>Bacteria</taxon>
        <taxon>Bacillati</taxon>
        <taxon>Bacillota</taxon>
        <taxon>Bacilli</taxon>
        <taxon>Bacillales</taxon>
        <taxon>Bacillaceae</taxon>
        <taxon>Heyndrickxia</taxon>
    </lineage>
</organism>
<evidence type="ECO:0000313" key="5">
    <source>
        <dbReference type="Proteomes" id="UP000391919"/>
    </source>
</evidence>
<dbReference type="Pfam" id="PF01425">
    <property type="entry name" value="Amidase"/>
    <property type="match status" value="1"/>
</dbReference>
<dbReference type="InterPro" id="IPR020556">
    <property type="entry name" value="Amidase_CS"/>
</dbReference>
<dbReference type="SUPFAM" id="SSF75304">
    <property type="entry name" value="Amidase signature (AS) enzymes"/>
    <property type="match status" value="1"/>
</dbReference>
<name>A0A5J4JKB0_9BACI</name>
<dbReference type="InterPro" id="IPR036928">
    <property type="entry name" value="AS_sf"/>
</dbReference>
<dbReference type="GO" id="GO:0003824">
    <property type="term" value="F:catalytic activity"/>
    <property type="evidence" value="ECO:0007669"/>
    <property type="project" value="InterPro"/>
</dbReference>
<dbReference type="InterPro" id="IPR000120">
    <property type="entry name" value="Amidase"/>
</dbReference>
<dbReference type="Proteomes" id="UP000391919">
    <property type="component" value="Unassembled WGS sequence"/>
</dbReference>
<dbReference type="EMBL" id="BKZQ01000034">
    <property type="protein sequence ID" value="GER71050.1"/>
    <property type="molecule type" value="Genomic_DNA"/>
</dbReference>
<comment type="similarity">
    <text evidence="1">Belongs to the amidase family.</text>
</comment>
<proteinExistence type="inferred from homology"/>
<gene>
    <name evidence="4" type="primary">gatA_2</name>
    <name evidence="4" type="ORF">BpJC7_23530</name>
</gene>
<protein>
    <submittedName>
        <fullName evidence="4">Amidase</fullName>
    </submittedName>
</protein>
<keyword evidence="5" id="KW-1185">Reference proteome</keyword>
<sequence>MEESVYLSQDAVGLAQLIKRKEVDAKEVLEAAIDRIEKTNQGLNAVIRTRYEKARAEAEQINLDQQPFAGVPVLLKDISQAVKDEPLASGSKLLQGNLAREDSYFTATLREAGFLILGHTNVPEFGLKNITEPELYGPARNPWNPGHSPGGSSGGGAAAVASGMVPVAGGNDGGGSIRIPASFTSLIGLKPTRGRTPVGPGRGRQWQGAAVDFVLTRTVRDSAALLDVLQTFQPEAAFQTPLFSGSYLQEIERSGVKKYRIAFSVESPVGTPVSREAKQAVYETAKWLETQGHEVEEAENGVDGRRLMENYYLMNCGEMAAEMIDLEKAMGRLLTEKDMEIVSWVLYQAGKNVTAAEYARSLAEWDTAAAQMAEFHQTYDLFMTPATAFSAPKIGELTQTWEEREKLLRVTDLPKEKQQALVYEMFEPSLTFSPFTQLANLTGQPAVSVPVHLTADGLPIGVQLIAPKGNEHWLFDVSCAIEQSELWVGTQENLNF</sequence>
<dbReference type="AlphaFoldDB" id="A0A5J4JKB0"/>
<evidence type="ECO:0000259" key="3">
    <source>
        <dbReference type="Pfam" id="PF01425"/>
    </source>
</evidence>
<feature type="compositionally biased region" description="Gly residues" evidence="2">
    <location>
        <begin position="148"/>
        <end position="157"/>
    </location>
</feature>
<evidence type="ECO:0000256" key="1">
    <source>
        <dbReference type="ARBA" id="ARBA00009199"/>
    </source>
</evidence>
<feature type="domain" description="Amidase" evidence="3">
    <location>
        <begin position="27"/>
        <end position="474"/>
    </location>
</feature>
<dbReference type="RefSeq" id="WP_151681258.1">
    <property type="nucleotide sequence ID" value="NZ_BKZP01000010.1"/>
</dbReference>
<evidence type="ECO:0000256" key="2">
    <source>
        <dbReference type="SAM" id="MobiDB-lite"/>
    </source>
</evidence>
<accession>A0A5J4JKB0</accession>
<dbReference type="PANTHER" id="PTHR11895">
    <property type="entry name" value="TRANSAMIDASE"/>
    <property type="match status" value="1"/>
</dbReference>
<evidence type="ECO:0000313" key="4">
    <source>
        <dbReference type="EMBL" id="GER71050.1"/>
    </source>
</evidence>